<sequence length="118" mass="13763">MRLSLHLHHIDLSFSIPNKMLGKKIGSFKNLAKKIKVKNAWSNWNRQTTREERQRFVIPTRYLSHPLFKMLLEKAHNDGNQKNRLVIPCSVAAFQEVVSTVNCYNGMFDFGHLVEQLI</sequence>
<keyword evidence="2" id="KW-1185">Reference proteome</keyword>
<gene>
    <name evidence="1" type="ORF">L6452_17420</name>
</gene>
<evidence type="ECO:0000313" key="2">
    <source>
        <dbReference type="Proteomes" id="UP001055879"/>
    </source>
</evidence>
<name>A0ACB9C3L0_ARCLA</name>
<organism evidence="1 2">
    <name type="scientific">Arctium lappa</name>
    <name type="common">Greater burdock</name>
    <name type="synonym">Lappa major</name>
    <dbReference type="NCBI Taxonomy" id="4217"/>
    <lineage>
        <taxon>Eukaryota</taxon>
        <taxon>Viridiplantae</taxon>
        <taxon>Streptophyta</taxon>
        <taxon>Embryophyta</taxon>
        <taxon>Tracheophyta</taxon>
        <taxon>Spermatophyta</taxon>
        <taxon>Magnoliopsida</taxon>
        <taxon>eudicotyledons</taxon>
        <taxon>Gunneridae</taxon>
        <taxon>Pentapetalae</taxon>
        <taxon>asterids</taxon>
        <taxon>campanulids</taxon>
        <taxon>Asterales</taxon>
        <taxon>Asteraceae</taxon>
        <taxon>Carduoideae</taxon>
        <taxon>Cardueae</taxon>
        <taxon>Arctiinae</taxon>
        <taxon>Arctium</taxon>
    </lineage>
</organism>
<dbReference type="EMBL" id="CM042051">
    <property type="protein sequence ID" value="KAI3728778.1"/>
    <property type="molecule type" value="Genomic_DNA"/>
</dbReference>
<reference evidence="1 2" key="2">
    <citation type="journal article" date="2022" name="Mol. Ecol. Resour.">
        <title>The genomes of chicory, endive, great burdock and yacon provide insights into Asteraceae paleo-polyploidization history and plant inulin production.</title>
        <authorList>
            <person name="Fan W."/>
            <person name="Wang S."/>
            <person name="Wang H."/>
            <person name="Wang A."/>
            <person name="Jiang F."/>
            <person name="Liu H."/>
            <person name="Zhao H."/>
            <person name="Xu D."/>
            <person name="Zhang Y."/>
        </authorList>
    </citation>
    <scope>NUCLEOTIDE SEQUENCE [LARGE SCALE GENOMIC DNA]</scope>
    <source>
        <strain evidence="2">cv. Niubang</strain>
    </source>
</reference>
<reference evidence="2" key="1">
    <citation type="journal article" date="2022" name="Mol. Ecol. Resour.">
        <title>The genomes of chicory, endive, great burdock and yacon provide insights into Asteraceae palaeo-polyploidization history and plant inulin production.</title>
        <authorList>
            <person name="Fan W."/>
            <person name="Wang S."/>
            <person name="Wang H."/>
            <person name="Wang A."/>
            <person name="Jiang F."/>
            <person name="Liu H."/>
            <person name="Zhao H."/>
            <person name="Xu D."/>
            <person name="Zhang Y."/>
        </authorList>
    </citation>
    <scope>NUCLEOTIDE SEQUENCE [LARGE SCALE GENOMIC DNA]</scope>
    <source>
        <strain evidence="2">cv. Niubang</strain>
    </source>
</reference>
<protein>
    <submittedName>
        <fullName evidence="1">Uncharacterized protein</fullName>
    </submittedName>
</protein>
<evidence type="ECO:0000313" key="1">
    <source>
        <dbReference type="EMBL" id="KAI3728778.1"/>
    </source>
</evidence>
<dbReference type="Proteomes" id="UP001055879">
    <property type="component" value="Linkage Group LG05"/>
</dbReference>
<comment type="caution">
    <text evidence="1">The sequence shown here is derived from an EMBL/GenBank/DDBJ whole genome shotgun (WGS) entry which is preliminary data.</text>
</comment>
<accession>A0ACB9C3L0</accession>
<proteinExistence type="predicted"/>